<dbReference type="InterPro" id="IPR003772">
    <property type="entry name" value="YceD"/>
</dbReference>
<protein>
    <recommendedName>
        <fullName evidence="3">DUF177 domain-containing protein</fullName>
    </recommendedName>
</protein>
<organism evidence="1 2">
    <name type="scientific">Nitrolancea hollandica Lb</name>
    <dbReference type="NCBI Taxonomy" id="1129897"/>
    <lineage>
        <taxon>Bacteria</taxon>
        <taxon>Pseudomonadati</taxon>
        <taxon>Thermomicrobiota</taxon>
        <taxon>Thermomicrobia</taxon>
        <taxon>Sphaerobacterales</taxon>
        <taxon>Sphaerobacterineae</taxon>
        <taxon>Sphaerobacteraceae</taxon>
        <taxon>Nitrolancea</taxon>
    </lineage>
</organism>
<gene>
    <name evidence="1" type="ORF">NITHO_280015</name>
</gene>
<comment type="caution">
    <text evidence="1">The sequence shown here is derived from an EMBL/GenBank/DDBJ whole genome shotgun (WGS) entry which is preliminary data.</text>
</comment>
<evidence type="ECO:0000313" key="2">
    <source>
        <dbReference type="Proteomes" id="UP000004221"/>
    </source>
</evidence>
<dbReference type="Proteomes" id="UP000004221">
    <property type="component" value="Unassembled WGS sequence"/>
</dbReference>
<dbReference type="RefSeq" id="WP_008477557.1">
    <property type="nucleotide sequence ID" value="NZ_CAGS01000201.1"/>
</dbReference>
<evidence type="ECO:0000313" key="1">
    <source>
        <dbReference type="EMBL" id="CCF83872.1"/>
    </source>
</evidence>
<dbReference type="AlphaFoldDB" id="I4EGR0"/>
<proteinExistence type="predicted"/>
<evidence type="ECO:0008006" key="3">
    <source>
        <dbReference type="Google" id="ProtNLM"/>
    </source>
</evidence>
<sequence length="176" mass="19807">MTNHLRLINDTVVNVAQFLMEPVGAARVIDIHLDQLPLDHDLTARDIEVHVRLTRIETGILAVGRASGIAELECVRCLTRFDTPFQSEFDAEYRPSVEVRTGEPLPLPKDSEIFVIDNNHLLDLSELLRQVIIVALPIRPVCGPECPGFQREFGPEEETTGEWAVLLRHLLEEGPE</sequence>
<name>I4EGR0_9BACT</name>
<accession>I4EGR0</accession>
<dbReference type="EMBL" id="CAGS01000201">
    <property type="protein sequence ID" value="CCF83872.1"/>
    <property type="molecule type" value="Genomic_DNA"/>
</dbReference>
<dbReference type="Pfam" id="PF02620">
    <property type="entry name" value="YceD"/>
    <property type="match status" value="1"/>
</dbReference>
<keyword evidence="2" id="KW-1185">Reference proteome</keyword>
<reference evidence="1 2" key="1">
    <citation type="journal article" date="2012" name="ISME J.">
        <title>Nitrification expanded: discovery, physiology and genomics of a nitrite-oxidizing bacterium from the phylum Chloroflexi.</title>
        <authorList>
            <person name="Sorokin D.Y."/>
            <person name="Lucker S."/>
            <person name="Vejmelkova D."/>
            <person name="Kostrikina N.A."/>
            <person name="Kleerebezem R."/>
            <person name="Rijpstra W.I."/>
            <person name="Damste J.S."/>
            <person name="Le Paslier D."/>
            <person name="Muyzer G."/>
            <person name="Wagner M."/>
            <person name="van Loosdrecht M.C."/>
            <person name="Daims H."/>
        </authorList>
    </citation>
    <scope>NUCLEOTIDE SEQUENCE [LARGE SCALE GENOMIC DNA]</scope>
    <source>
        <strain evidence="2">none</strain>
    </source>
</reference>